<dbReference type="InterPro" id="IPR053863">
    <property type="entry name" value="Glyoxy/Ble-like_N"/>
</dbReference>
<accession>A0A1C4Z7K8</accession>
<dbReference type="PANTHER" id="PTHR33993">
    <property type="entry name" value="GLYOXALASE-RELATED"/>
    <property type="match status" value="1"/>
</dbReference>
<reference evidence="3" key="1">
    <citation type="submission" date="2016-06" db="EMBL/GenBank/DDBJ databases">
        <authorList>
            <person name="Varghese N."/>
            <person name="Submissions Spin"/>
        </authorList>
    </citation>
    <scope>NUCLEOTIDE SEQUENCE [LARGE SCALE GENOMIC DNA]</scope>
    <source>
        <strain evidence="3">DSM 44100</strain>
    </source>
</reference>
<proteinExistence type="predicted"/>
<dbReference type="InterPro" id="IPR037523">
    <property type="entry name" value="VOC_core"/>
</dbReference>
<dbReference type="InterPro" id="IPR052164">
    <property type="entry name" value="Anthracycline_SecMetBiosynth"/>
</dbReference>
<dbReference type="Proteomes" id="UP000198797">
    <property type="component" value="Unassembled WGS sequence"/>
</dbReference>
<dbReference type="SUPFAM" id="SSF54593">
    <property type="entry name" value="Glyoxalase/Bleomycin resistance protein/Dihydroxybiphenyl dioxygenase"/>
    <property type="match status" value="2"/>
</dbReference>
<dbReference type="EMBL" id="FMCU01000008">
    <property type="protein sequence ID" value="SCF28950.1"/>
    <property type="molecule type" value="Genomic_DNA"/>
</dbReference>
<dbReference type="RefSeq" id="WP_091247337.1">
    <property type="nucleotide sequence ID" value="NZ_FMCU01000008.1"/>
</dbReference>
<feature type="domain" description="VOC" evidence="1">
    <location>
        <begin position="114"/>
        <end position="230"/>
    </location>
</feature>
<dbReference type="OrthoDB" id="9793039at2"/>
<evidence type="ECO:0000259" key="1">
    <source>
        <dbReference type="PROSITE" id="PS51819"/>
    </source>
</evidence>
<organism evidence="2 3">
    <name type="scientific">Micromonospora matsumotoense</name>
    <dbReference type="NCBI Taxonomy" id="121616"/>
    <lineage>
        <taxon>Bacteria</taxon>
        <taxon>Bacillati</taxon>
        <taxon>Actinomycetota</taxon>
        <taxon>Actinomycetes</taxon>
        <taxon>Micromonosporales</taxon>
        <taxon>Micromonosporaceae</taxon>
        <taxon>Micromonospora</taxon>
    </lineage>
</organism>
<dbReference type="CDD" id="cd07247">
    <property type="entry name" value="SgaA_N_like"/>
    <property type="match status" value="1"/>
</dbReference>
<dbReference type="InterPro" id="IPR029068">
    <property type="entry name" value="Glyas_Bleomycin-R_OHBP_Dase"/>
</dbReference>
<dbReference type="PANTHER" id="PTHR33993:SF14">
    <property type="entry name" value="GB|AAF24581.1"/>
    <property type="match status" value="1"/>
</dbReference>
<keyword evidence="3" id="KW-1185">Reference proteome</keyword>
<dbReference type="Pfam" id="PF22677">
    <property type="entry name" value="Ble-like_N"/>
    <property type="match status" value="1"/>
</dbReference>
<gene>
    <name evidence="2" type="ORF">GA0070216_108234</name>
</gene>
<name>A0A1C4Z7K8_9ACTN</name>
<sequence>MNAPRTRPFPTGAELVTSDLDAARSFYQDLLGWTYQATADGCTASADGVPAADLRFGPAPARWWTVFGAADEATVRAAAGAAGARLTGDEVHDPLGGSFRLRTVPAPVLPGLGRPCWYEYMTTDPAGADRFHTAALGLRSSVPPGAPDDSYALLVGDVAPVAGRLATPPPLDTLLPAGWMVYLAVADPDDVAERAQRGGGRLLVPPRDVVTGRVCALADPAGAVFTVIRPARTGS</sequence>
<dbReference type="AlphaFoldDB" id="A0A1C4Z7K8"/>
<dbReference type="STRING" id="121616.GA0070216_108234"/>
<evidence type="ECO:0000313" key="3">
    <source>
        <dbReference type="Proteomes" id="UP000198797"/>
    </source>
</evidence>
<protein>
    <recommendedName>
        <fullName evidence="1">VOC domain-containing protein</fullName>
    </recommendedName>
</protein>
<dbReference type="Gene3D" id="3.10.180.10">
    <property type="entry name" value="2,3-Dihydroxybiphenyl 1,2-Dioxygenase, domain 1"/>
    <property type="match status" value="2"/>
</dbReference>
<dbReference type="PROSITE" id="PS51819">
    <property type="entry name" value="VOC"/>
    <property type="match status" value="1"/>
</dbReference>
<evidence type="ECO:0000313" key="2">
    <source>
        <dbReference type="EMBL" id="SCF28950.1"/>
    </source>
</evidence>